<evidence type="ECO:0000313" key="5">
    <source>
        <dbReference type="EMBL" id="AYO77216.1"/>
    </source>
</evidence>
<dbReference type="PROSITE" id="PS00101">
    <property type="entry name" value="HEXAPEP_TRANSFERASES"/>
    <property type="match status" value="1"/>
</dbReference>
<keyword evidence="4" id="KW-0012">Acyltransferase</keyword>
<accession>A0A3G2UQ16</accession>
<dbReference type="Pfam" id="PF00132">
    <property type="entry name" value="Hexapep"/>
    <property type="match status" value="1"/>
</dbReference>
<dbReference type="SUPFAM" id="SSF51161">
    <property type="entry name" value="Trimeric LpxA-like enzymes"/>
    <property type="match status" value="1"/>
</dbReference>
<evidence type="ECO:0000256" key="2">
    <source>
        <dbReference type="ARBA" id="ARBA00022679"/>
    </source>
</evidence>
<dbReference type="RefSeq" id="WP_122129663.1">
    <property type="nucleotide sequence ID" value="NZ_CP033230.1"/>
</dbReference>
<dbReference type="Gene3D" id="2.160.10.10">
    <property type="entry name" value="Hexapeptide repeat proteins"/>
    <property type="match status" value="1"/>
</dbReference>
<dbReference type="InterPro" id="IPR018357">
    <property type="entry name" value="Hexapep_transf_CS"/>
</dbReference>
<dbReference type="PANTHER" id="PTHR43300">
    <property type="entry name" value="ACETYLTRANSFERASE"/>
    <property type="match status" value="1"/>
</dbReference>
<keyword evidence="2 5" id="KW-0808">Transferase</keyword>
<dbReference type="Proteomes" id="UP000280708">
    <property type="component" value="Chromosome"/>
</dbReference>
<dbReference type="InterPro" id="IPR001451">
    <property type="entry name" value="Hexapep"/>
</dbReference>
<name>A0A3G2UQ16_SPHYA</name>
<reference evidence="5 6" key="1">
    <citation type="submission" date="2018-10" db="EMBL/GenBank/DDBJ databases">
        <title>Characterization and genome analysis of a novel bacterium Sphingobium yanoikuyae SJTF8 capable of degrading PAHs.</title>
        <authorList>
            <person name="Yin C."/>
            <person name="Xiong W."/>
            <person name="Liang R."/>
        </authorList>
    </citation>
    <scope>NUCLEOTIDE SEQUENCE [LARGE SCALE GENOMIC DNA]</scope>
    <source>
        <strain evidence="5 6">SJTF8</strain>
    </source>
</reference>
<keyword evidence="3" id="KW-0677">Repeat</keyword>
<sequence>MIGGIWRRAKQQAFLSGKVTLGARFHVGLMSYVSSAGGLVIGDDVYVGKFCSIQVNGRIGNGVLIANNVGIVGRRDHDMRAVGTFIRRAPWIGDSPALAADPQNSVIIGDDVWIGYGAIVLSGVTVGRGAIIAAGAVVVEDVAPYDIVTGNPARATGRRFTDDQIASHEAVLAHQQGAK</sequence>
<gene>
    <name evidence="5" type="ORF">EBF16_10105</name>
</gene>
<evidence type="ECO:0000256" key="4">
    <source>
        <dbReference type="ARBA" id="ARBA00023315"/>
    </source>
</evidence>
<organism evidence="5 6">
    <name type="scientific">Sphingobium yanoikuyae</name>
    <name type="common">Sphingomonas yanoikuyae</name>
    <dbReference type="NCBI Taxonomy" id="13690"/>
    <lineage>
        <taxon>Bacteria</taxon>
        <taxon>Pseudomonadati</taxon>
        <taxon>Pseudomonadota</taxon>
        <taxon>Alphaproteobacteria</taxon>
        <taxon>Sphingomonadales</taxon>
        <taxon>Sphingomonadaceae</taxon>
        <taxon>Sphingobium</taxon>
    </lineage>
</organism>
<evidence type="ECO:0000256" key="3">
    <source>
        <dbReference type="ARBA" id="ARBA00022737"/>
    </source>
</evidence>
<proteinExistence type="inferred from homology"/>
<dbReference type="EMBL" id="CP033230">
    <property type="protein sequence ID" value="AYO77216.1"/>
    <property type="molecule type" value="Genomic_DNA"/>
</dbReference>
<evidence type="ECO:0000313" key="6">
    <source>
        <dbReference type="Proteomes" id="UP000280708"/>
    </source>
</evidence>
<dbReference type="PANTHER" id="PTHR43300:SF11">
    <property type="entry name" value="ACETYLTRANSFERASE RV3034C-RELATED"/>
    <property type="match status" value="1"/>
</dbReference>
<dbReference type="InterPro" id="IPR050179">
    <property type="entry name" value="Trans_hexapeptide_repeat"/>
</dbReference>
<comment type="similarity">
    <text evidence="1">Belongs to the transferase hexapeptide repeat family.</text>
</comment>
<dbReference type="InterPro" id="IPR011004">
    <property type="entry name" value="Trimer_LpxA-like_sf"/>
</dbReference>
<evidence type="ECO:0000256" key="1">
    <source>
        <dbReference type="ARBA" id="ARBA00007274"/>
    </source>
</evidence>
<dbReference type="GO" id="GO:0016746">
    <property type="term" value="F:acyltransferase activity"/>
    <property type="evidence" value="ECO:0007669"/>
    <property type="project" value="UniProtKB-KW"/>
</dbReference>
<protein>
    <submittedName>
        <fullName evidence="5">Antibiotic acetyltransferase</fullName>
    </submittedName>
</protein>
<dbReference type="AlphaFoldDB" id="A0A3G2UQ16"/>
<dbReference type="CDD" id="cd03349">
    <property type="entry name" value="LbH_XAT"/>
    <property type="match status" value="1"/>
</dbReference>